<dbReference type="AlphaFoldDB" id="A0A645J2B3"/>
<evidence type="ECO:0000313" key="1">
    <source>
        <dbReference type="EMBL" id="MPN53583.1"/>
    </source>
</evidence>
<reference evidence="1" key="1">
    <citation type="submission" date="2019-08" db="EMBL/GenBank/DDBJ databases">
        <authorList>
            <person name="Kucharzyk K."/>
            <person name="Murdoch R.W."/>
            <person name="Higgins S."/>
            <person name="Loffler F."/>
        </authorList>
    </citation>
    <scope>NUCLEOTIDE SEQUENCE</scope>
</reference>
<name>A0A645J2B3_9ZZZZ</name>
<proteinExistence type="predicted"/>
<sequence>MIGGKSSLRIKLDAANKVVIRTDSKKLEIPAYRSYRISFDWKFLKVSDECKEYGMDVFAAIRPLKSIDSDTYQYGFISFSGVAGDTGSALGEINLNTGEEDLCLVISDGVNGTGEIAIDNLQITEIVT</sequence>
<protein>
    <submittedName>
        <fullName evidence="1">Uncharacterized protein</fullName>
    </submittedName>
</protein>
<organism evidence="1">
    <name type="scientific">bioreactor metagenome</name>
    <dbReference type="NCBI Taxonomy" id="1076179"/>
    <lineage>
        <taxon>unclassified sequences</taxon>
        <taxon>metagenomes</taxon>
        <taxon>ecological metagenomes</taxon>
    </lineage>
</organism>
<comment type="caution">
    <text evidence="1">The sequence shown here is derived from an EMBL/GenBank/DDBJ whole genome shotgun (WGS) entry which is preliminary data.</text>
</comment>
<gene>
    <name evidence="1" type="ORF">SDC9_201247</name>
</gene>
<accession>A0A645J2B3</accession>
<dbReference type="EMBL" id="VSSQ01120858">
    <property type="protein sequence ID" value="MPN53583.1"/>
    <property type="molecule type" value="Genomic_DNA"/>
</dbReference>